<sequence>MYTFPPSAQFAQSPGEVSSIADYDPWEIIRNELSPVDRELLLILLKHIDSEIDEMCLTQDRVKIVGVKEWGENAEGEGPMRDRMSRRGRPGPAVTDIDLVEALIDRNSLALPPLDMITLPRMSDGWSTHSLCQQFCK</sequence>
<proteinExistence type="predicted"/>
<reference evidence="2" key="2">
    <citation type="submission" date="2022-06" db="UniProtKB">
        <authorList>
            <consortium name="EnsemblMetazoa"/>
        </authorList>
    </citation>
    <scope>IDENTIFICATION</scope>
    <source>
        <strain evidence="2">PS312</strain>
    </source>
</reference>
<keyword evidence="3" id="KW-1185">Reference proteome</keyword>
<evidence type="ECO:0000256" key="1">
    <source>
        <dbReference type="SAM" id="MobiDB-lite"/>
    </source>
</evidence>
<evidence type="ECO:0000313" key="3">
    <source>
        <dbReference type="Proteomes" id="UP000005239"/>
    </source>
</evidence>
<name>A0A2A6D1Q9_PRIPA</name>
<accession>A0A8R1UIY9</accession>
<dbReference type="EnsemblMetazoa" id="PPA33159.1">
    <property type="protein sequence ID" value="PPA33159.1"/>
    <property type="gene ID" value="WBGene00206019"/>
</dbReference>
<feature type="region of interest" description="Disordered" evidence="1">
    <location>
        <begin position="73"/>
        <end position="92"/>
    </location>
</feature>
<protein>
    <submittedName>
        <fullName evidence="2">Uncharacterized protein</fullName>
    </submittedName>
</protein>
<dbReference type="Proteomes" id="UP000005239">
    <property type="component" value="Unassembled WGS sequence"/>
</dbReference>
<gene>
    <name evidence="2" type="primary">WBGene00206019</name>
</gene>
<dbReference type="AlphaFoldDB" id="A0A2A6D1Q9"/>
<evidence type="ECO:0000313" key="2">
    <source>
        <dbReference type="EnsemblMetazoa" id="PPA33159.1"/>
    </source>
</evidence>
<reference evidence="3" key="1">
    <citation type="journal article" date="2008" name="Nat. Genet.">
        <title>The Pristionchus pacificus genome provides a unique perspective on nematode lifestyle and parasitism.</title>
        <authorList>
            <person name="Dieterich C."/>
            <person name="Clifton S.W."/>
            <person name="Schuster L.N."/>
            <person name="Chinwalla A."/>
            <person name="Delehaunty K."/>
            <person name="Dinkelacker I."/>
            <person name="Fulton L."/>
            <person name="Fulton R."/>
            <person name="Godfrey J."/>
            <person name="Minx P."/>
            <person name="Mitreva M."/>
            <person name="Roeseler W."/>
            <person name="Tian H."/>
            <person name="Witte H."/>
            <person name="Yang S.P."/>
            <person name="Wilson R.K."/>
            <person name="Sommer R.J."/>
        </authorList>
    </citation>
    <scope>NUCLEOTIDE SEQUENCE [LARGE SCALE GENOMIC DNA]</scope>
    <source>
        <strain evidence="3">PS312</strain>
    </source>
</reference>
<organism evidence="2 3">
    <name type="scientific">Pristionchus pacificus</name>
    <name type="common">Parasitic nematode worm</name>
    <dbReference type="NCBI Taxonomy" id="54126"/>
    <lineage>
        <taxon>Eukaryota</taxon>
        <taxon>Metazoa</taxon>
        <taxon>Ecdysozoa</taxon>
        <taxon>Nematoda</taxon>
        <taxon>Chromadorea</taxon>
        <taxon>Rhabditida</taxon>
        <taxon>Rhabditina</taxon>
        <taxon>Diplogasteromorpha</taxon>
        <taxon>Diplogasteroidea</taxon>
        <taxon>Neodiplogasteridae</taxon>
        <taxon>Pristionchus</taxon>
    </lineage>
</organism>
<accession>A0A2A6D1Q9</accession>